<evidence type="ECO:0000313" key="2">
    <source>
        <dbReference type="Proteomes" id="UP000194280"/>
    </source>
</evidence>
<dbReference type="Proteomes" id="UP000194280">
    <property type="component" value="Unassembled WGS sequence"/>
</dbReference>
<comment type="caution">
    <text evidence="1">The sequence shown here is derived from an EMBL/GenBank/DDBJ whole genome shotgun (WGS) entry which is preliminary data.</text>
</comment>
<name>A0A1Z5SQI2_HORWE</name>
<sequence>MSESLPRRLAEYSCEITGSGADVRLGPTLAVGSSPLLETEGVYAADSVSEAGVTRVTLQA</sequence>
<evidence type="ECO:0000313" key="1">
    <source>
        <dbReference type="EMBL" id="OTA23096.1"/>
    </source>
</evidence>
<gene>
    <name evidence="1" type="ORF">BTJ68_13766</name>
</gene>
<protein>
    <submittedName>
        <fullName evidence="1">Uncharacterized protein</fullName>
    </submittedName>
</protein>
<reference evidence="1 2" key="1">
    <citation type="submission" date="2017-01" db="EMBL/GenBank/DDBJ databases">
        <title>The recent genome duplication of the halophilic yeast Hortaea werneckii: insights from long-read sequencing.</title>
        <authorList>
            <person name="Sinha S."/>
            <person name="Flibotte S."/>
            <person name="Neira M."/>
            <person name="Lenassi M."/>
            <person name="Gostincar C."/>
            <person name="Stajich J.E."/>
            <person name="Nislow C.E."/>
        </authorList>
    </citation>
    <scope>NUCLEOTIDE SEQUENCE [LARGE SCALE GENOMIC DNA]</scope>
    <source>
        <strain evidence="1 2">EXF-2000</strain>
    </source>
</reference>
<proteinExistence type="predicted"/>
<keyword evidence="2" id="KW-1185">Reference proteome</keyword>
<dbReference type="AlphaFoldDB" id="A0A1Z5SQI2"/>
<dbReference type="InParanoid" id="A0A1Z5SQI2"/>
<dbReference type="VEuPathDB" id="FungiDB:BTJ68_13766"/>
<dbReference type="EMBL" id="MUNK01000320">
    <property type="protein sequence ID" value="OTA23096.1"/>
    <property type="molecule type" value="Genomic_DNA"/>
</dbReference>
<accession>A0A1Z5SQI2</accession>
<organism evidence="1 2">
    <name type="scientific">Hortaea werneckii EXF-2000</name>
    <dbReference type="NCBI Taxonomy" id="1157616"/>
    <lineage>
        <taxon>Eukaryota</taxon>
        <taxon>Fungi</taxon>
        <taxon>Dikarya</taxon>
        <taxon>Ascomycota</taxon>
        <taxon>Pezizomycotina</taxon>
        <taxon>Dothideomycetes</taxon>
        <taxon>Dothideomycetidae</taxon>
        <taxon>Mycosphaerellales</taxon>
        <taxon>Teratosphaeriaceae</taxon>
        <taxon>Hortaea</taxon>
    </lineage>
</organism>